<keyword evidence="2 6" id="KW-0637">Prenyltransferase</keyword>
<dbReference type="GO" id="GO:0004663">
    <property type="term" value="F:Rab geranylgeranyltransferase activity"/>
    <property type="evidence" value="ECO:0007669"/>
    <property type="project" value="UniProtKB-UniRule"/>
</dbReference>
<gene>
    <name evidence="8" type="ORF">METBISCDRAFT_13089</name>
</gene>
<evidence type="ECO:0000256" key="7">
    <source>
        <dbReference type="SAM" id="MobiDB-lite"/>
    </source>
</evidence>
<comment type="similarity">
    <text evidence="1 6">Belongs to the protein prenyltransferase subunit alpha family.</text>
</comment>
<dbReference type="EC" id="2.5.1.60" evidence="6"/>
<evidence type="ECO:0000256" key="2">
    <source>
        <dbReference type="ARBA" id="ARBA00022602"/>
    </source>
</evidence>
<feature type="non-terminal residue" evidence="8">
    <location>
        <position position="1"/>
    </location>
</feature>
<evidence type="ECO:0000256" key="6">
    <source>
        <dbReference type="RuleBase" id="RU367120"/>
    </source>
</evidence>
<dbReference type="PANTHER" id="PTHR11129:SF2">
    <property type="entry name" value="GERANYLGERANYL TRANSFERASE TYPE-2 SUBUNIT ALPHA"/>
    <property type="match status" value="1"/>
</dbReference>
<name>A0A4P9ZIP6_9ASCO</name>
<feature type="region of interest" description="Disordered" evidence="7">
    <location>
        <begin position="1"/>
        <end position="20"/>
    </location>
</feature>
<dbReference type="Gene3D" id="1.25.40.120">
    <property type="entry name" value="Protein prenylyltransferase"/>
    <property type="match status" value="1"/>
</dbReference>
<dbReference type="PROSITE" id="PS51147">
    <property type="entry name" value="PFTA"/>
    <property type="match status" value="4"/>
</dbReference>
<dbReference type="InterPro" id="IPR002088">
    <property type="entry name" value="Prenyl_trans_a"/>
</dbReference>
<dbReference type="Pfam" id="PF01239">
    <property type="entry name" value="PPTA"/>
    <property type="match status" value="4"/>
</dbReference>
<dbReference type="SUPFAM" id="SSF48439">
    <property type="entry name" value="Protein prenylyltransferase"/>
    <property type="match status" value="1"/>
</dbReference>
<evidence type="ECO:0000313" key="8">
    <source>
        <dbReference type="EMBL" id="RKP31920.1"/>
    </source>
</evidence>
<evidence type="ECO:0000313" key="9">
    <source>
        <dbReference type="Proteomes" id="UP000268321"/>
    </source>
</evidence>
<dbReference type="OrthoDB" id="1658at2759"/>
<protein>
    <recommendedName>
        <fullName evidence="6">Geranylgeranyl transferase type-2 subunit alpha</fullName>
        <ecNumber evidence="6">2.5.1.60</ecNumber>
    </recommendedName>
    <alternativeName>
        <fullName evidence="6">Geranylgeranyl transferase type II subunit alpha</fullName>
    </alternativeName>
</protein>
<evidence type="ECO:0000256" key="1">
    <source>
        <dbReference type="ARBA" id="ARBA00006734"/>
    </source>
</evidence>
<keyword evidence="9" id="KW-1185">Reference proteome</keyword>
<comment type="function">
    <text evidence="6">Catalyzes the transfer of a geranyl-geranyl moiety from geranyl-geranyl pyrophosphate to cysteines occuring in specific C-terminal amino acid sequences.</text>
</comment>
<dbReference type="GO" id="GO:0097354">
    <property type="term" value="P:prenylation"/>
    <property type="evidence" value="ECO:0007669"/>
    <property type="project" value="UniProtKB-UniRule"/>
</dbReference>
<evidence type="ECO:0000256" key="5">
    <source>
        <dbReference type="ARBA" id="ARBA00047658"/>
    </source>
</evidence>
<comment type="catalytic activity">
    <reaction evidence="5 6">
        <text>geranylgeranyl diphosphate + L-cysteinyl-[protein] = S-geranylgeranyl-L-cysteinyl-[protein] + diphosphate</text>
        <dbReference type="Rhea" id="RHEA:21240"/>
        <dbReference type="Rhea" id="RHEA-COMP:10131"/>
        <dbReference type="Rhea" id="RHEA-COMP:11537"/>
        <dbReference type="ChEBI" id="CHEBI:29950"/>
        <dbReference type="ChEBI" id="CHEBI:33019"/>
        <dbReference type="ChEBI" id="CHEBI:57533"/>
        <dbReference type="ChEBI" id="CHEBI:86021"/>
        <dbReference type="EC" id="2.5.1.60"/>
    </reaction>
</comment>
<dbReference type="EMBL" id="ML004436">
    <property type="protein sequence ID" value="RKP31920.1"/>
    <property type="molecule type" value="Genomic_DNA"/>
</dbReference>
<dbReference type="Proteomes" id="UP000268321">
    <property type="component" value="Unassembled WGS sequence"/>
</dbReference>
<keyword evidence="4" id="KW-0677">Repeat</keyword>
<dbReference type="GO" id="GO:0005968">
    <property type="term" value="C:Rab-protein geranylgeranyltransferase complex"/>
    <property type="evidence" value="ECO:0007669"/>
    <property type="project" value="TreeGrafter"/>
</dbReference>
<dbReference type="AlphaFoldDB" id="A0A4P9ZIP6"/>
<sequence>EHGVKKQSLSESARRSKVEKDRARIAAYRHHTAATLKAKQNNVFSAKTLADTAKLLALNPEFNAIWNYRRDILSALISQDPATKTSLQDELHMVKGMMREYPKCYWLWNHRRWCLEELSRDHMADWDYELALVLKVLEMDSRNFHGWHYRRYVVAEIEREQHEKFTDAEETAVADLTLYFAEYRYATFKIEKNISNFSAWHNRAKLIPRIFQLLENFTNFEALGEYRSTADLFRSPLTLLHYELGLVKTGMFMDAADTSVWLFMRWLLTDDIFVADLKKSSGETYLQILEQQLLAVKELNGLEKEDSPNNADDVGCVKMMVFIKALINQQNSHDNLQDPEIRDHLALLAKIDPIRKGRFMDRMKGLSPLTF</sequence>
<dbReference type="PANTHER" id="PTHR11129">
    <property type="entry name" value="PROTEIN FARNESYLTRANSFERASE ALPHA SUBUNIT/RAB GERANYLGERANYL TRANSFERASE ALPHA SUBUNIT"/>
    <property type="match status" value="1"/>
</dbReference>
<reference evidence="9" key="1">
    <citation type="journal article" date="2018" name="Nat. Microbiol.">
        <title>Leveraging single-cell genomics to expand the fungal tree of life.</title>
        <authorList>
            <person name="Ahrendt S.R."/>
            <person name="Quandt C.A."/>
            <person name="Ciobanu D."/>
            <person name="Clum A."/>
            <person name="Salamov A."/>
            <person name="Andreopoulos B."/>
            <person name="Cheng J.F."/>
            <person name="Woyke T."/>
            <person name="Pelin A."/>
            <person name="Henrissat B."/>
            <person name="Reynolds N.K."/>
            <person name="Benny G.L."/>
            <person name="Smith M.E."/>
            <person name="James T.Y."/>
            <person name="Grigoriev I.V."/>
        </authorList>
    </citation>
    <scope>NUCLEOTIDE SEQUENCE [LARGE SCALE GENOMIC DNA]</scope>
    <source>
        <strain evidence="9">Baker2002</strain>
    </source>
</reference>
<accession>A0A4P9ZIP6</accession>
<organism evidence="8 9">
    <name type="scientific">Metschnikowia bicuspidata</name>
    <dbReference type="NCBI Taxonomy" id="27322"/>
    <lineage>
        <taxon>Eukaryota</taxon>
        <taxon>Fungi</taxon>
        <taxon>Dikarya</taxon>
        <taxon>Ascomycota</taxon>
        <taxon>Saccharomycotina</taxon>
        <taxon>Pichiomycetes</taxon>
        <taxon>Metschnikowiaceae</taxon>
        <taxon>Metschnikowia</taxon>
    </lineage>
</organism>
<evidence type="ECO:0000256" key="3">
    <source>
        <dbReference type="ARBA" id="ARBA00022679"/>
    </source>
</evidence>
<keyword evidence="3 6" id="KW-0808">Transferase</keyword>
<proteinExistence type="inferred from homology"/>
<evidence type="ECO:0000256" key="4">
    <source>
        <dbReference type="ARBA" id="ARBA00022737"/>
    </source>
</evidence>